<evidence type="ECO:0000313" key="2">
    <source>
        <dbReference type="EMBL" id="QPF90233.1"/>
    </source>
</evidence>
<dbReference type="EMBL" id="CP061379">
    <property type="protein sequence ID" value="QPF90233.1"/>
    <property type="molecule type" value="Genomic_DNA"/>
</dbReference>
<feature type="region of interest" description="Disordered" evidence="1">
    <location>
        <begin position="120"/>
        <end position="143"/>
    </location>
</feature>
<protein>
    <submittedName>
        <fullName evidence="2">Uncharacterized protein</fullName>
    </submittedName>
</protein>
<organism evidence="2 3">
    <name type="scientific">Bradyrhizobium commune</name>
    <dbReference type="NCBI Taxonomy" id="83627"/>
    <lineage>
        <taxon>Bacteria</taxon>
        <taxon>Pseudomonadati</taxon>
        <taxon>Pseudomonadota</taxon>
        <taxon>Alphaproteobacteria</taxon>
        <taxon>Hyphomicrobiales</taxon>
        <taxon>Nitrobacteraceae</taxon>
        <taxon>Bradyrhizobium</taxon>
    </lineage>
</organism>
<dbReference type="AlphaFoldDB" id="A0A7S9D2Y1"/>
<dbReference type="RefSeq" id="WP_195799825.1">
    <property type="nucleotide sequence ID" value="NZ_CP061379.1"/>
</dbReference>
<gene>
    <name evidence="2" type="ORF">IC761_27565</name>
</gene>
<proteinExistence type="predicted"/>
<evidence type="ECO:0000313" key="3">
    <source>
        <dbReference type="Proteomes" id="UP000594621"/>
    </source>
</evidence>
<accession>A0A7S9D2Y1</accession>
<sequence length="143" mass="16299">MIRAYFNAPGYRAVRFDASPWFEMAGLNDIRRLVDKKWSGKPAEKAAKGVIEFDGYTELYDTLVWARTHDGIDGAPLEPEYHIDPADGLAWLAYNRPEVHEAILTEFGGDVAACERSKADWADPRDPDETTYLRCTEERPAYR</sequence>
<dbReference type="Proteomes" id="UP000594621">
    <property type="component" value="Chromosome"/>
</dbReference>
<evidence type="ECO:0000256" key="1">
    <source>
        <dbReference type="SAM" id="MobiDB-lite"/>
    </source>
</evidence>
<reference evidence="2 3" key="1">
    <citation type="submission" date="2020-09" db="EMBL/GenBank/DDBJ databases">
        <title>Complete genomes of bradyrhizobia occurring on native shrubby legumes in Australia.</title>
        <authorList>
            <person name="Lafay B."/>
        </authorList>
    </citation>
    <scope>NUCLEOTIDE SEQUENCE [LARGE SCALE GENOMIC DNA]</scope>
    <source>
        <strain evidence="2 3">BDV5040</strain>
    </source>
</reference>
<keyword evidence="3" id="KW-1185">Reference proteome</keyword>
<dbReference type="KEGG" id="bcou:IC761_27565"/>
<name>A0A7S9D2Y1_9BRAD</name>